<proteinExistence type="predicted"/>
<dbReference type="SMART" id="SM01290">
    <property type="entry name" value="N-glycanase_N"/>
    <property type="match status" value="1"/>
</dbReference>
<organism evidence="6 8">
    <name type="scientific">Flavobacterium lindanitolerans</name>
    <dbReference type="NCBI Taxonomy" id="428988"/>
    <lineage>
        <taxon>Bacteria</taxon>
        <taxon>Pseudomonadati</taxon>
        <taxon>Bacteroidota</taxon>
        <taxon>Flavobacteriia</taxon>
        <taxon>Flavobacteriales</taxon>
        <taxon>Flavobacteriaceae</taxon>
        <taxon>Flavobacterium</taxon>
    </lineage>
</organism>
<dbReference type="InterPro" id="IPR026444">
    <property type="entry name" value="Secre_tail"/>
</dbReference>
<sequence length="444" mass="49358">MKKTLLFLTFGLLTLSGIKVQAQNVLTVFDEILFYDGYATVVNFPTPNGVIRHRNDLYAKRINGGLQVPYGSSMTIEVTIKAACDNYDRIGNVNLVLAPKGLVSYNPDNVRRIELGRFITPFMNKNRLPDEVPYTFTVDNLSQILNDPGLNASYDFWMELEVFGVPYAANTEVAGCSGRNDVFFGTLKLVSDGTPTTSLPAFLLPLNFKKYLNNYNENATDVVGQTVRTINFNIPNPITDAKFYLITSNHGANSGGEEYNRRLHYITFDGTPVLTYRPGEPTCEPYRIYNTQGNGIYGPAPRTEAQWQSFSNWCPGSIIPIREISVGNLNAGQHSFKIEVPEAVFANGQGDFPVSLYLQGTGQALDIKKFESNVYSLLPNPTRNVVAIETNQEVKGYAVFSLLGQEIARGTSKTIDLSRVAQGTYLVRIEFMNDEIATQKIVKL</sequence>
<protein>
    <submittedName>
        <fullName evidence="5 6">Secreted protein (Por secretion system target)</fullName>
    </submittedName>
</protein>
<dbReference type="Pfam" id="PF18962">
    <property type="entry name" value="Por_Secre_tail"/>
    <property type="match status" value="1"/>
</dbReference>
<evidence type="ECO:0000313" key="7">
    <source>
        <dbReference type="Proteomes" id="UP000233767"/>
    </source>
</evidence>
<evidence type="ECO:0000313" key="8">
    <source>
        <dbReference type="Proteomes" id="UP000275027"/>
    </source>
</evidence>
<dbReference type="EMBL" id="RCCB01000013">
    <property type="protein sequence ID" value="RLJ24159.1"/>
    <property type="molecule type" value="Genomic_DNA"/>
</dbReference>
<evidence type="ECO:0000256" key="2">
    <source>
        <dbReference type="ARBA" id="ARBA00023157"/>
    </source>
</evidence>
<dbReference type="SUPFAM" id="SSF49742">
    <property type="entry name" value="PHM/PNGase F"/>
    <property type="match status" value="1"/>
</dbReference>
<dbReference type="Proteomes" id="UP000275027">
    <property type="component" value="Unassembled WGS sequence"/>
</dbReference>
<evidence type="ECO:0000313" key="5">
    <source>
        <dbReference type="EMBL" id="PKW20716.1"/>
    </source>
</evidence>
<dbReference type="InterPro" id="IPR014784">
    <property type="entry name" value="Cu2_ascorb_mOase-like_C"/>
</dbReference>
<evidence type="ECO:0000256" key="3">
    <source>
        <dbReference type="SAM" id="SignalP"/>
    </source>
</evidence>
<dbReference type="Gene3D" id="2.60.120.230">
    <property type="match status" value="2"/>
</dbReference>
<reference evidence="5 7" key="1">
    <citation type="submission" date="2017-12" db="EMBL/GenBank/DDBJ databases">
        <title>Genomic Encyclopedia of Type Strains, Phase III (KMG-III): the genomes of soil and plant-associated and newly described type strains.</title>
        <authorList>
            <person name="Whitman W."/>
        </authorList>
    </citation>
    <scope>NUCLEOTIDE SEQUENCE [LARGE SCALE GENOMIC DNA]</scope>
    <source>
        <strain evidence="5 7">IP-10</strain>
    </source>
</reference>
<dbReference type="Pfam" id="PF09112">
    <property type="entry name" value="N-glycanase_N"/>
    <property type="match status" value="1"/>
</dbReference>
<evidence type="ECO:0000313" key="6">
    <source>
        <dbReference type="EMBL" id="RLJ24159.1"/>
    </source>
</evidence>
<dbReference type="EMBL" id="PJND01000009">
    <property type="protein sequence ID" value="PKW20716.1"/>
    <property type="molecule type" value="Genomic_DNA"/>
</dbReference>
<feature type="domain" description="Peptide-N-glycosidase F N-terminal" evidence="4">
    <location>
        <begin position="25"/>
        <end position="175"/>
    </location>
</feature>
<keyword evidence="2" id="KW-1015">Disulfide bond</keyword>
<gene>
    <name evidence="5" type="ORF">B0G92_2866</name>
    <name evidence="6" type="ORF">CLV50_2876</name>
</gene>
<evidence type="ECO:0000259" key="4">
    <source>
        <dbReference type="SMART" id="SM01290"/>
    </source>
</evidence>
<dbReference type="InterPro" id="IPR015196">
    <property type="entry name" value="PngaseF_N"/>
</dbReference>
<dbReference type="AlphaFoldDB" id="A0A497UDL1"/>
<keyword evidence="1 3" id="KW-0732">Signal</keyword>
<dbReference type="NCBIfam" id="TIGR04183">
    <property type="entry name" value="Por_Secre_tail"/>
    <property type="match status" value="1"/>
</dbReference>
<dbReference type="Pfam" id="PF09113">
    <property type="entry name" value="N-glycanase_C"/>
    <property type="match status" value="1"/>
</dbReference>
<comment type="caution">
    <text evidence="6">The sequence shown here is derived from an EMBL/GenBank/DDBJ whole genome shotgun (WGS) entry which is preliminary data.</text>
</comment>
<dbReference type="GO" id="GO:0016715">
    <property type="term" value="F:oxidoreductase activity, acting on paired donors, with incorporation or reduction of molecular oxygen, reduced ascorbate as one donor, and incorporation of one atom of oxygen"/>
    <property type="evidence" value="ECO:0007669"/>
    <property type="project" value="InterPro"/>
</dbReference>
<dbReference type="RefSeq" id="WP_101472697.1">
    <property type="nucleotide sequence ID" value="NZ_PJND01000009.1"/>
</dbReference>
<feature type="signal peptide" evidence="3">
    <location>
        <begin position="1"/>
        <end position="22"/>
    </location>
</feature>
<feature type="chain" id="PRO_5019868245" evidence="3">
    <location>
        <begin position="23"/>
        <end position="444"/>
    </location>
</feature>
<accession>A0A497UDL1</accession>
<name>A0A497UDL1_9FLAO</name>
<keyword evidence="7" id="KW-1185">Reference proteome</keyword>
<evidence type="ECO:0000256" key="1">
    <source>
        <dbReference type="ARBA" id="ARBA00022729"/>
    </source>
</evidence>
<dbReference type="InterPro" id="IPR015197">
    <property type="entry name" value="PngaseF_C"/>
</dbReference>
<dbReference type="InterPro" id="IPR008977">
    <property type="entry name" value="PHM/PNGase_F_dom_sf"/>
</dbReference>
<reference evidence="6 8" key="2">
    <citation type="submission" date="2018-10" db="EMBL/GenBank/DDBJ databases">
        <title>Genomic Encyclopedia of Archaeal and Bacterial Type Strains, Phase II (KMG-II): from individual species to whole genera.</title>
        <authorList>
            <person name="Goeker M."/>
        </authorList>
    </citation>
    <scope>NUCLEOTIDE SEQUENCE [LARGE SCALE GENOMIC DNA]</scope>
    <source>
        <strain evidence="6 8">DSM 21886</strain>
    </source>
</reference>
<dbReference type="Proteomes" id="UP000233767">
    <property type="component" value="Unassembled WGS sequence"/>
</dbReference>